<accession>A0A2S0RFU5</accession>
<dbReference type="RefSeq" id="WP_108370757.1">
    <property type="nucleotide sequence ID" value="NZ_CP028811.1"/>
</dbReference>
<proteinExistence type="predicted"/>
<dbReference type="AlphaFoldDB" id="A0A2S0RFU5"/>
<evidence type="ECO:0000256" key="1">
    <source>
        <dbReference type="SAM" id="SignalP"/>
    </source>
</evidence>
<dbReference type="InterPro" id="IPR049804">
    <property type="entry name" value="Choice_anch_L"/>
</dbReference>
<feature type="chain" id="PRO_5015477729" description="T9SS type B sorting domain-containing protein" evidence="1">
    <location>
        <begin position="23"/>
        <end position="760"/>
    </location>
</feature>
<gene>
    <name evidence="2" type="ORF">HYN48_08785</name>
</gene>
<evidence type="ECO:0008006" key="4">
    <source>
        <dbReference type="Google" id="ProtNLM"/>
    </source>
</evidence>
<keyword evidence="3" id="KW-1185">Reference proteome</keyword>
<evidence type="ECO:0000313" key="2">
    <source>
        <dbReference type="EMBL" id="AWA30170.1"/>
    </source>
</evidence>
<reference evidence="2 3" key="1">
    <citation type="submission" date="2018-04" db="EMBL/GenBank/DDBJ databases">
        <title>Genome sequencing of Flavobacterium sp. HYN0048.</title>
        <authorList>
            <person name="Yi H."/>
            <person name="Baek C."/>
        </authorList>
    </citation>
    <scope>NUCLEOTIDE SEQUENCE [LARGE SCALE GENOMIC DNA]</scope>
    <source>
        <strain evidence="2 3">HYN0048</strain>
    </source>
</reference>
<sequence>MNFIRKVLSLGLLTGFAGIAEAQYITIDENYTARQLVEDVLVNSPCANVENFTVNGDPFNAGQNSYAFFSGNGSSFPFANGIVLSTARANRSAGPNDNLIDEGSPDWPGDPDLEQALGVSPTVNATILEFDFTPLSDHISFDYIFASEEYHGTATCQYSDGFAFLLRPADFSAPYTNLAVLPGSNEPVLVTNVHPQIAGGCPAENEAYFGGFNGNNAPINFNGQTAVLKAEATVTPYVKYHIKLVIADFLNIRYDSAIFLGGGSFKIEKDLGEDRTFAAGDPVCAGGETVILDATEPGNNTYQWFRNNIAIAGATNPQFQPLQEGDYKVEITLNATACVSTGEIKIDYAAPLDLSAVGIFQCDENNDGMAVFNLNKTNDRIRDNNPDAVFFNYYEDAAATAVIHSPASYTSAPKTVYAQITNQYGCPGMIPINLGIANNALPNLSPVPTCDDDQDGLYHFTLSTEVTPQVTAGLPSGLDVNYYLNPVDAAAGQNQVSDDFSNTEPFQQQIWAAITNGPDCYGIIPVNLVIQTFPRTGLEDVEDFLCDGTTITLEAPAGFSSYRWNDTAQSATRAITVSQPQTYIVTITDANGCTATKTFVIKASGKAIINSVDITDFRGDRNSVFIDATGAGDYEYSLDGQHYSDSPLFSDVTSGEYTVYVNDTHGCGITTKPIFVMDYPKFFTPNNDGVNDYWQIPFLRLYPDAEVLIFDRYGKLVYGFSGNGTGWDGRLDSKPLPSTDYWFTISIANRLIRGHFALKR</sequence>
<organism evidence="2 3">
    <name type="scientific">Flavobacterium magnum</name>
    <dbReference type="NCBI Taxonomy" id="2162713"/>
    <lineage>
        <taxon>Bacteria</taxon>
        <taxon>Pseudomonadati</taxon>
        <taxon>Bacteroidota</taxon>
        <taxon>Flavobacteriia</taxon>
        <taxon>Flavobacteriales</taxon>
        <taxon>Flavobacteriaceae</taxon>
        <taxon>Flavobacterium</taxon>
    </lineage>
</organism>
<keyword evidence="1" id="KW-0732">Signal</keyword>
<dbReference type="InterPro" id="IPR013783">
    <property type="entry name" value="Ig-like_fold"/>
</dbReference>
<dbReference type="Gene3D" id="2.60.40.10">
    <property type="entry name" value="Immunoglobulins"/>
    <property type="match status" value="1"/>
</dbReference>
<evidence type="ECO:0000313" key="3">
    <source>
        <dbReference type="Proteomes" id="UP000244193"/>
    </source>
</evidence>
<dbReference type="KEGG" id="fmg:HYN48_08785"/>
<dbReference type="Gene3D" id="2.60.40.740">
    <property type="match status" value="1"/>
</dbReference>
<dbReference type="NCBIfam" id="NF038133">
    <property type="entry name" value="choice_anch_L"/>
    <property type="match status" value="1"/>
</dbReference>
<dbReference type="NCBIfam" id="TIGR04131">
    <property type="entry name" value="Bac_Flav_CTERM"/>
    <property type="match status" value="1"/>
</dbReference>
<name>A0A2S0RFU5_9FLAO</name>
<dbReference type="Pfam" id="PF13585">
    <property type="entry name" value="CHU_C"/>
    <property type="match status" value="1"/>
</dbReference>
<protein>
    <recommendedName>
        <fullName evidence="4">T9SS type B sorting domain-containing protein</fullName>
    </recommendedName>
</protein>
<dbReference type="EMBL" id="CP028811">
    <property type="protein sequence ID" value="AWA30170.1"/>
    <property type="molecule type" value="Genomic_DNA"/>
</dbReference>
<feature type="signal peptide" evidence="1">
    <location>
        <begin position="1"/>
        <end position="22"/>
    </location>
</feature>
<dbReference type="Proteomes" id="UP000244193">
    <property type="component" value="Chromosome"/>
</dbReference>
<dbReference type="InterPro" id="IPR026341">
    <property type="entry name" value="T9SS_type_B"/>
</dbReference>
<dbReference type="OrthoDB" id="9765926at2"/>